<dbReference type="HOGENOM" id="CLU_224590_0_0_10"/>
<dbReference type="EMBL" id="JH719942">
    <property type="protein sequence ID" value="EJF54454.1"/>
    <property type="molecule type" value="Genomic_DNA"/>
</dbReference>
<protein>
    <recommendedName>
        <fullName evidence="1">PKD domain-containing protein</fullName>
    </recommendedName>
</protein>
<dbReference type="Gene3D" id="2.60.40.10">
    <property type="entry name" value="Immunoglobulins"/>
    <property type="match status" value="3"/>
</dbReference>
<dbReference type="Proteomes" id="UP000005113">
    <property type="component" value="Unassembled WGS sequence"/>
</dbReference>
<sequence length="3466" mass="374579">MRQIILNFLLLFLSATAVFGQLDGNLAWLLRDTASPEPLMVGNSNGLFTNDRGLGVDKDSDGNIYTAGMYNNYSIYLYKLSPAGEILWEVSIQTDLTISSPLSMGPSQGNTLAVGHDGIYVAGSFRSTRSSATLIFSRTNSATPVTEVNQEPVFFVTKYGFDGRYIKTAYVRTNSNGGTVYATSSQLQDIAVDDQGDCYVVGMSDKTLRPETGSERLKQGRCTGGGGSSDALIFKFDMSRSNELVWAKALDAEGQAIFRGVAVDGSHVYAVGDYVGDLIGEYNLESNPGTCTADSRRNYRYTSDGIALKIDRSTGATIWRKSIESTTTTNSGQRIVDVAIDNSLGLFFSFEYQSTANLRINGSAVNLPTVDVNTGAVTAHTVAVGRIIDDSAPTVNFSWLQRLGVPANYRDVRLHGGSGLVLDEIGNINVLFYSETIEDLAVGSSPMTTATVPAVQGIGFPVTGGSFTDAGIASFDASTGSFNNHIQFWGTSAEYLTGITFSEEAYYLSGYSIGVTNYSPAPGSPYTEESLYYDGFLAKYDCPTIELTAAKDTICLSESIEITAWTDSPEGSVNFQNTWTDVNNNVVLSNTLSTFSLNTNNLGTNQVHLEAVEAYSACVSRDTFNFVVNPSVTVNTSLSNAVICFGDSTTLGASASPSAGASYIWLNSLGDTVSTVQNASLFEDDIYTVEANVDGCKGQASVNLDYYPFTAARIIPDTAKICANTGALLTVIDCPGCSYVWDPPTTSLASSNNEQILADIAGIYDVEISDQYGCPTILQKDVQPGAYLTPAIYAEDINGVIRPSICNGRPVVIRSIPRDSCLSCQYSWSDGTTGPFTFAMGTGTYSVTVTDVVSGCEGRSNDLVIESSSLAAPQIDADPYNICGTNPAIISVTNPCLGCTYTWHKTDNNGVVSSTLGTGTSISSANPADTGSYLVRVTDTLACEEESAVADIGLGTTTPPVITGTGSKLCGTNTITLSTNSCIDCHYQWYLNAAVIPGATSSSYVANQAGVFSVELQYPNSCRRKSSDYTITFEAFNPKVDSTDLYLCNGAAVNLEILGSYELPPNWSYQWYYNGVQIPGSNGYTHSASQAGTYFLEVVNASGCHAFSDSVVVRSSSAGANPVLNASPSIYSCGGDSVTLSVPPSPNCLYTFKLASGVNRQPDSINSYRTNVPNGYFVEVRDTISNCVYQSPVIEIKDTILPVPAVAVASATNICSTSPVVLSTPACAGCQYIWTYNGYDDGGLPVSWKDTVSQSTYSADTTGNYEVQTVQSGCASPPSNLVPITRLSYNAQLNTAPLANVCNQDTVIIEAVPDTTVCPSCTYEWFQDNVQVPIPDTQDYFEVVQGGDYYVVVTQNYPGYISSPYTFGCTDTSVVRNYSDVSLGVAMRASSEAICGPSGQVVLEVNSCVGCTYNWYFDGDTTNGFNYSNLGVNDTFYLVNGVAATGMYKVSIGLNGCFVEDSIYLYDTTVLAIAIDTTTAPYANICNGQPFELSSNCTSCDSIRNSSLHYQWYQDSMIIPGAIGASYQIDNPADYQLVVSDNLGCVNYSPITTAIEVLPPANFGLLLDPVAVVPISQGPILLDNYLQPALVHNSGNYFSVPQAAAVTTDSFIPALAGSGSHIVSFEYQNQNCFFETFDTIDVLSPPSLDVANLNPLAPAEEACVQDSLVFYLGNITLEPNQILFATSATTYDTLAVSTTGLSEYAGVWSGNIPIVVPSSAVTGKVVLRDSISGNEYASNFFLVVQNPSVAISLNGVPQPLCSAADTIALSGFPQPGTFKAAYAATPSTYEPSLISGNNLLVENVQNYTPVAGTQQLEVTYVYQPTYSNNAAACPDSVVAVIPVSINNNEVDSIEFTPISVTETNVPMTDLTRLVWPLDSRFFSGSYVGTYINNGELLANTIPLATTANQTVDTAIYRFVNGSCRNETEQLIDVWQKPITLDSIPKFLCRNADTIFIGRNANSMYLEMDGMTYLLDSNYAYQPSLGVTDNVNYSYDEFVNVMSLSSSNGGLQPISLTQGAERFAFIPALVSGTTTDLSISFRYERYHTYFTPTFSLNNVAYTIAALSKQVVIEDPITAQINPAILADTIFCQDNSTQQFSGIPNGGQYYINYQPLAGNLFNPNQQAASQGVGNHLLTYVYQGNACVDSTSTSIYIPDTFSVSIFAPNGPTYCRLDPADTISVSSSVPGVLDTTAGMFLVGTIRSGQVFNPAFAPAVVGGNNVVYIAQDTFGCEARDSALFTVFAMPDIAITALDSLYCLNADTTILDLYEHNTSWHLQAPMAYNPGDVVQLTANGVRNGGTNPTNPLYNPSAAGVGLDTITYDYTDVNGCNTTLTQYVEILPLPNLTLTTDNGVPLDSFYCEGDSVALFASPLGGDFFSLFSYEQGNPSNTIPSSFDTSVSPPLFTPFISGTAIAFGEEGLAYTYQDPITLCKDTIVDTIQINNFLTDATITGLPTQICADDTIYVLGVNPNGGPMPTPGLTTGYFGAFAAIDTNMIVDAVAGHFNPALSGIFDRGRSAIVTYTYLSNGCYNTVYDTAVLNPLPQLIYNMPGDSLFNRNDPTIHACFSQPAATLQAYNQYQGNINPIPQYIGTQPNPSQSGIFTTSSGLGMTWSVTFGNWAYEAQQANGGVDTIHYSFTDARGCSNTRSEVIVIDTVPELGFAGFDSKYLDTITGRYVYCENDPASLIIPSPFGGTSYLNYYEIPTGIFELIPDTLAYGDTTNIHRITYEFISARYHTGGVCLDSTIQMIEVRPTPDLQLVNAPNTFCVADSAQRVPLSATPYGGTFEDITLGAIAGIVGDSLFNPMAQLGSRQLIYYYTDTVSGCTDTIQHQIDVYNAPEVHFFSEGGCQGDSVQFNASPPGLSNSIPALDSITMVVWNYGDGLSDTLFSLIDPVNVPTQYHNYAQPGIYFPSLTIVNRGQCDTSFLRRIVVSPKYMVNDTTPYFQDFEADAGNWFQENEDSTINLPNDSLWAWGLADGFRITTIQYGNHVWATAPNGPYPEGEAGWVYSPCFDISTLRRPMVKLDIWRDSRQGTDGAVMQYFDDSTQTWRNLGIRNKGLNWYNPTYVVSDPGNQDGTPIGWSGTSNSWEDARYRLDVSGGDLRNRDNLRFRIAFAAANGSGGALYEGFAFDDVYIGNRSRSVLLEHFSNQNYAGIDDIERDLYSTVYSNLYGRDVQILQIHTDYGNYDYLNVFSADESSARVLYYGINDADQVRLNGSALANTTSSLVRYQQELMDMQMLQDAKFDIKMFPVNVQNGVLSTAFEIEALEDVMLLTDSLDVHLAVTQDSIPSLQAHTMMSVMKVMLPDGAGEQIPSTWVMGDVLPYTRTWTFDPTQIDPTQLKVTVFVQNRQTKEVLQVNSSRNLNLFNGPVAIEELADEDGAEILDLNLYPNPAKEQFQVDFGAPLQGDYNWQLVDLLGRRLKDGQLQPGLQNLQIQTDGLTPGVYIFSVYNETVYSQRKVVIYR</sequence>
<gene>
    <name evidence="2" type="ORF">SapgrDRAFT_2799</name>
</gene>
<dbReference type="SUPFAM" id="SSF63825">
    <property type="entry name" value="YWTD domain"/>
    <property type="match status" value="1"/>
</dbReference>
<evidence type="ECO:0000259" key="1">
    <source>
        <dbReference type="PROSITE" id="PS50093"/>
    </source>
</evidence>
<dbReference type="OrthoDB" id="9792152at2"/>
<dbReference type="Pfam" id="PF18962">
    <property type="entry name" value="Por_Secre_tail"/>
    <property type="match status" value="1"/>
</dbReference>
<proteinExistence type="predicted"/>
<reference evidence="3" key="1">
    <citation type="journal article" date="2012" name="Stand. Genomic Sci.">
        <title>Permanent draft genome sequence of the gliding predator Saprospira grandis strain Sa g1 (= HR1).</title>
        <authorList>
            <person name="Mavromatis K."/>
            <person name="Chertkov O."/>
            <person name="Lapidus A."/>
            <person name="Nolan M."/>
            <person name="Lucas S."/>
            <person name="Tice H."/>
            <person name="Del Rio T.G."/>
            <person name="Cheng J.F."/>
            <person name="Han C."/>
            <person name="Tapia R."/>
            <person name="Bruce D."/>
            <person name="Goodwin L.A."/>
            <person name="Pitluck S."/>
            <person name="Huntemann M."/>
            <person name="Liolios K."/>
            <person name="Pagani I."/>
            <person name="Ivanova N."/>
            <person name="Mikhailova N."/>
            <person name="Pati A."/>
            <person name="Chen A."/>
            <person name="Palaniappan K."/>
            <person name="Land M."/>
            <person name="Brambilla E.M."/>
            <person name="Rohde M."/>
            <person name="Spring S."/>
            <person name="Goker M."/>
            <person name="Detter J.C."/>
            <person name="Bristow J."/>
            <person name="Eisen J.A."/>
            <person name="Markowitz V."/>
            <person name="Hugenholtz P."/>
            <person name="Kyrpides N.C."/>
            <person name="Klenk H.P."/>
            <person name="Woyke T."/>
        </authorList>
    </citation>
    <scope>NUCLEOTIDE SEQUENCE [LARGE SCALE GENOMIC DNA]</scope>
    <source>
        <strain evidence="3">DSM 2844</strain>
    </source>
</reference>
<dbReference type="InterPro" id="IPR013783">
    <property type="entry name" value="Ig-like_fold"/>
</dbReference>
<evidence type="ECO:0000313" key="2">
    <source>
        <dbReference type="EMBL" id="EJF54454.1"/>
    </source>
</evidence>
<dbReference type="NCBIfam" id="TIGR04183">
    <property type="entry name" value="Por_Secre_tail"/>
    <property type="match status" value="1"/>
</dbReference>
<dbReference type="PROSITE" id="PS50093">
    <property type="entry name" value="PKD"/>
    <property type="match status" value="1"/>
</dbReference>
<name>J0P3P0_9BACT</name>
<dbReference type="RefSeq" id="WP_002660187.1">
    <property type="nucleotide sequence ID" value="NZ_JH719942.1"/>
</dbReference>
<dbReference type="InterPro" id="IPR035986">
    <property type="entry name" value="PKD_dom_sf"/>
</dbReference>
<accession>J0P3P0</accession>
<dbReference type="InterPro" id="IPR000601">
    <property type="entry name" value="PKD_dom"/>
</dbReference>
<evidence type="ECO:0000313" key="3">
    <source>
        <dbReference type="Proteomes" id="UP000005113"/>
    </source>
</evidence>
<feature type="domain" description="PKD" evidence="1">
    <location>
        <begin position="2878"/>
        <end position="2918"/>
    </location>
</feature>
<dbReference type="InterPro" id="IPR026444">
    <property type="entry name" value="Secre_tail"/>
</dbReference>
<dbReference type="SUPFAM" id="SSF49299">
    <property type="entry name" value="PKD domain"/>
    <property type="match status" value="1"/>
</dbReference>
<organism evidence="2 3">
    <name type="scientific">Saprospira grandis DSM 2844</name>
    <dbReference type="NCBI Taxonomy" id="694433"/>
    <lineage>
        <taxon>Bacteria</taxon>
        <taxon>Pseudomonadati</taxon>
        <taxon>Bacteroidota</taxon>
        <taxon>Saprospiria</taxon>
        <taxon>Saprospirales</taxon>
        <taxon>Saprospiraceae</taxon>
        <taxon>Saprospira</taxon>
    </lineage>
</organism>